<proteinExistence type="predicted"/>
<sequence length="64" mass="7077">MRCLWGRCWNRQTRTSIAMMAIVSAGSTPPTWSTPGASSRSTAGSHWIPKMADPGQRSILRFLI</sequence>
<gene>
    <name evidence="2" type="ORF">PR002_g26177</name>
</gene>
<name>A0A6A3HZA3_9STRA</name>
<comment type="caution">
    <text evidence="2">The sequence shown here is derived from an EMBL/GenBank/DDBJ whole genome shotgun (WGS) entry which is preliminary data.</text>
</comment>
<dbReference type="Proteomes" id="UP000435112">
    <property type="component" value="Unassembled WGS sequence"/>
</dbReference>
<accession>A0A6A3HZA3</accession>
<organism evidence="2 3">
    <name type="scientific">Phytophthora rubi</name>
    <dbReference type="NCBI Taxonomy" id="129364"/>
    <lineage>
        <taxon>Eukaryota</taxon>
        <taxon>Sar</taxon>
        <taxon>Stramenopiles</taxon>
        <taxon>Oomycota</taxon>
        <taxon>Peronosporomycetes</taxon>
        <taxon>Peronosporales</taxon>
        <taxon>Peronosporaceae</taxon>
        <taxon>Phytophthora</taxon>
    </lineage>
</organism>
<feature type="compositionally biased region" description="Polar residues" evidence="1">
    <location>
        <begin position="27"/>
        <end position="44"/>
    </location>
</feature>
<reference evidence="2 3" key="1">
    <citation type="submission" date="2018-09" db="EMBL/GenBank/DDBJ databases">
        <title>Genomic investigation of the strawberry pathogen Phytophthora fragariae indicates pathogenicity is determined by transcriptional variation in three key races.</title>
        <authorList>
            <person name="Adams T.M."/>
            <person name="Armitage A.D."/>
            <person name="Sobczyk M.K."/>
            <person name="Bates H.J."/>
            <person name="Dunwell J.M."/>
            <person name="Nellist C.F."/>
            <person name="Harrison R.J."/>
        </authorList>
    </citation>
    <scope>NUCLEOTIDE SEQUENCE [LARGE SCALE GENOMIC DNA]</scope>
    <source>
        <strain evidence="2 3">SCRP324</strain>
    </source>
</reference>
<evidence type="ECO:0000313" key="2">
    <source>
        <dbReference type="EMBL" id="KAE8973524.1"/>
    </source>
</evidence>
<evidence type="ECO:0000313" key="3">
    <source>
        <dbReference type="Proteomes" id="UP000435112"/>
    </source>
</evidence>
<dbReference type="EMBL" id="QXFU01003678">
    <property type="protein sequence ID" value="KAE8973524.1"/>
    <property type="molecule type" value="Genomic_DNA"/>
</dbReference>
<dbReference type="AlphaFoldDB" id="A0A6A3HZA3"/>
<protein>
    <submittedName>
        <fullName evidence="2">Uncharacterized protein</fullName>
    </submittedName>
</protein>
<feature type="region of interest" description="Disordered" evidence="1">
    <location>
        <begin position="27"/>
        <end position="48"/>
    </location>
</feature>
<evidence type="ECO:0000256" key="1">
    <source>
        <dbReference type="SAM" id="MobiDB-lite"/>
    </source>
</evidence>